<dbReference type="GO" id="GO:0045259">
    <property type="term" value="C:proton-transporting ATP synthase complex"/>
    <property type="evidence" value="ECO:0007669"/>
    <property type="project" value="UniProtKB-KW"/>
</dbReference>
<keyword evidence="7 8" id="KW-0066">ATP synthesis</keyword>
<dbReference type="GO" id="GO:0046933">
    <property type="term" value="F:proton-transporting ATP synthase activity, rotational mechanism"/>
    <property type="evidence" value="ECO:0007669"/>
    <property type="project" value="UniProtKB-UniRule"/>
</dbReference>
<dbReference type="RefSeq" id="WP_087008691.1">
    <property type="nucleotide sequence ID" value="NZ_FWFF01000019.1"/>
</dbReference>
<evidence type="ECO:0000256" key="3">
    <source>
        <dbReference type="ARBA" id="ARBA00022781"/>
    </source>
</evidence>
<evidence type="ECO:0000313" key="9">
    <source>
        <dbReference type="EMBL" id="SLN00292.1"/>
    </source>
</evidence>
<comment type="similarity">
    <text evidence="8">Belongs to the ATPase delta chain family.</text>
</comment>
<comment type="subcellular location">
    <subcellularLocation>
        <location evidence="8">Cell membrane</location>
        <topology evidence="8">Peripheral membrane protein</topology>
    </subcellularLocation>
    <subcellularLocation>
        <location evidence="1">Membrane</location>
    </subcellularLocation>
</comment>
<dbReference type="InterPro" id="IPR000711">
    <property type="entry name" value="ATPase_OSCP/dsu"/>
</dbReference>
<dbReference type="InterPro" id="IPR020781">
    <property type="entry name" value="ATPase_OSCP/d_CS"/>
</dbReference>
<sequence length="269" mass="28781">MLQSSRMSLQKVLAQIDSAVSGTTVDAAIGADLLSIVTVLSEDVSLRKSLADASLDPQAKTGVLDALFGSRVDDRALAVARSAAGFHWAHTQDFVTALEVAGVTALAARAQAETRLGRVEEELFRFARTIESDHELGWAFGSDRAPSAKRALVQDLLGSAAAEETVLLASQAAAHPRGFRVAETLDNYGEVLAARQRRAVAEVVVAKPLTQQQQDRLTQSLSRSYGRELVLHVVVDPDVVGGVRVQVGDEVMSGTIADRLSDVRRRLTS</sequence>
<evidence type="ECO:0000256" key="8">
    <source>
        <dbReference type="HAMAP-Rule" id="MF_01416"/>
    </source>
</evidence>
<protein>
    <recommendedName>
        <fullName evidence="8">ATP synthase subunit delta</fullName>
    </recommendedName>
    <alternativeName>
        <fullName evidence="8">ATP synthase F(1) sector subunit delta</fullName>
    </alternativeName>
    <alternativeName>
        <fullName evidence="8">F-type ATPase subunit delta</fullName>
        <shortName evidence="8">F-ATPase subunit delta</shortName>
    </alternativeName>
</protein>
<evidence type="ECO:0000256" key="1">
    <source>
        <dbReference type="ARBA" id="ARBA00004370"/>
    </source>
</evidence>
<dbReference type="AlphaFoldDB" id="A0A1X6XM09"/>
<keyword evidence="5 8" id="KW-0472">Membrane</keyword>
<gene>
    <name evidence="8" type="primary">atpH</name>
    <name evidence="9" type="ORF">FM105_12555</name>
</gene>
<dbReference type="PANTHER" id="PTHR11910">
    <property type="entry name" value="ATP SYNTHASE DELTA CHAIN"/>
    <property type="match status" value="1"/>
</dbReference>
<evidence type="ECO:0000256" key="2">
    <source>
        <dbReference type="ARBA" id="ARBA00022448"/>
    </source>
</evidence>
<accession>A0A1X6XM09</accession>
<keyword evidence="9" id="KW-0378">Hydrolase</keyword>
<dbReference type="GO" id="GO:0016787">
    <property type="term" value="F:hydrolase activity"/>
    <property type="evidence" value="ECO:0007669"/>
    <property type="project" value="UniProtKB-KW"/>
</dbReference>
<keyword evidence="8" id="KW-1003">Cell membrane</keyword>
<keyword evidence="6 8" id="KW-0139">CF(1)</keyword>
<comment type="function">
    <text evidence="8">F(1)F(0) ATP synthase produces ATP from ADP in the presence of a proton or sodium gradient. F-type ATPases consist of two structural domains, F(1) containing the extramembraneous catalytic core and F(0) containing the membrane proton channel, linked together by a central stalk and a peripheral stalk. During catalysis, ATP synthesis in the catalytic domain of F(1) is coupled via a rotary mechanism of the central stalk subunits to proton translocation.</text>
</comment>
<reference evidence="10" key="1">
    <citation type="submission" date="2017-02" db="EMBL/GenBank/DDBJ databases">
        <authorList>
            <person name="Dridi B."/>
        </authorList>
    </citation>
    <scope>NUCLEOTIDE SEQUENCE [LARGE SCALE GENOMIC DNA]</scope>
    <source>
        <strain evidence="10">B Co 03.10</strain>
    </source>
</reference>
<evidence type="ECO:0000256" key="7">
    <source>
        <dbReference type="ARBA" id="ARBA00023310"/>
    </source>
</evidence>
<dbReference type="Pfam" id="PF00213">
    <property type="entry name" value="OSCP"/>
    <property type="match status" value="1"/>
</dbReference>
<evidence type="ECO:0000256" key="4">
    <source>
        <dbReference type="ARBA" id="ARBA00023065"/>
    </source>
</evidence>
<dbReference type="PROSITE" id="PS00389">
    <property type="entry name" value="ATPASE_DELTA"/>
    <property type="match status" value="1"/>
</dbReference>
<keyword evidence="2 8" id="KW-0813">Transport</keyword>
<proteinExistence type="inferred from homology"/>
<evidence type="ECO:0000256" key="6">
    <source>
        <dbReference type="ARBA" id="ARBA00023196"/>
    </source>
</evidence>
<evidence type="ECO:0000256" key="5">
    <source>
        <dbReference type="ARBA" id="ARBA00023136"/>
    </source>
</evidence>
<dbReference type="NCBIfam" id="NF009967">
    <property type="entry name" value="PRK13430.1"/>
    <property type="match status" value="1"/>
</dbReference>
<dbReference type="Proteomes" id="UP000196581">
    <property type="component" value="Unassembled WGS sequence"/>
</dbReference>
<keyword evidence="4 8" id="KW-0406">Ion transport</keyword>
<organism evidence="9 10">
    <name type="scientific">Brevibacterium yomogidense</name>
    <dbReference type="NCBI Taxonomy" id="946573"/>
    <lineage>
        <taxon>Bacteria</taxon>
        <taxon>Bacillati</taxon>
        <taxon>Actinomycetota</taxon>
        <taxon>Actinomycetes</taxon>
        <taxon>Micrococcales</taxon>
        <taxon>Brevibacteriaceae</taxon>
        <taxon>Brevibacterium</taxon>
    </lineage>
</organism>
<evidence type="ECO:0000313" key="10">
    <source>
        <dbReference type="Proteomes" id="UP000196581"/>
    </source>
</evidence>
<name>A0A1X6XM09_9MICO</name>
<dbReference type="HAMAP" id="MF_01416">
    <property type="entry name" value="ATP_synth_delta_bact"/>
    <property type="match status" value="1"/>
</dbReference>
<dbReference type="GO" id="GO:0005886">
    <property type="term" value="C:plasma membrane"/>
    <property type="evidence" value="ECO:0007669"/>
    <property type="project" value="UniProtKB-SubCell"/>
</dbReference>
<keyword evidence="10" id="KW-1185">Reference proteome</keyword>
<dbReference type="EMBL" id="FWFF01000019">
    <property type="protein sequence ID" value="SLN00292.1"/>
    <property type="molecule type" value="Genomic_DNA"/>
</dbReference>
<keyword evidence="3 8" id="KW-0375">Hydrogen ion transport</keyword>
<comment type="function">
    <text evidence="8">This protein is part of the stalk that links CF(0) to CF(1). It either transmits conformational changes from CF(0) to CF(1) or is implicated in proton conduction.</text>
</comment>